<sequence length="265" mass="29531">MKKNILLLVNTITLIFMLAVNGLGGSGTYFGKSVGEVSNENDTLITPAGYAFSIWGAIFLGLIVYVIAQWVNRNTARANESLIPGGWWFAVSNLANGLWVFAWVHEQFVLSVILMLTLLFSLTQLVIKLRLEIWDAPMRVMLTVWWPLTFYFGWIISATVVNIAAVLKISGWDGFGIAENVWSMVMIGAATSIYVYLVVVRCLRESATIGIWAFVAIAYKFWEVEPSVAYAAIVGIGILFITTNLHAYKHRATLPGIRKTPPEYK</sequence>
<dbReference type="RefSeq" id="WP_151667706.1">
    <property type="nucleotide sequence ID" value="NZ_WBVO01000008.1"/>
</dbReference>
<dbReference type="OrthoDB" id="5189031at2"/>
<reference evidence="2 3" key="1">
    <citation type="submission" date="2019-09" db="EMBL/GenBank/DDBJ databases">
        <title>Genomes of family Cryomorphaceae.</title>
        <authorList>
            <person name="Bowman J.P."/>
        </authorList>
    </citation>
    <scope>NUCLEOTIDE SEQUENCE [LARGE SCALE GENOMIC DNA]</scope>
    <source>
        <strain evidence="2 3">LMG 25704</strain>
    </source>
</reference>
<feature type="transmembrane region" description="Helical" evidence="1">
    <location>
        <begin position="48"/>
        <end position="70"/>
    </location>
</feature>
<dbReference type="PANTHER" id="PTHR33802:SF1">
    <property type="entry name" value="XK-RELATED PROTEIN"/>
    <property type="match status" value="1"/>
</dbReference>
<feature type="transmembrane region" description="Helical" evidence="1">
    <location>
        <begin position="228"/>
        <end position="248"/>
    </location>
</feature>
<feature type="transmembrane region" description="Helical" evidence="1">
    <location>
        <begin position="108"/>
        <end position="127"/>
    </location>
</feature>
<evidence type="ECO:0008006" key="4">
    <source>
        <dbReference type="Google" id="ProtNLM"/>
    </source>
</evidence>
<keyword evidence="1" id="KW-0472">Membrane</keyword>
<protein>
    <recommendedName>
        <fullName evidence="4">Tryptophan-rich sensory protein</fullName>
    </recommendedName>
</protein>
<dbReference type="EMBL" id="WBVO01000008">
    <property type="protein sequence ID" value="KAB2808611.1"/>
    <property type="molecule type" value="Genomic_DNA"/>
</dbReference>
<organism evidence="2 3">
    <name type="scientific">Phaeocystidibacter luteus</name>
    <dbReference type="NCBI Taxonomy" id="911197"/>
    <lineage>
        <taxon>Bacteria</taxon>
        <taxon>Pseudomonadati</taxon>
        <taxon>Bacteroidota</taxon>
        <taxon>Flavobacteriia</taxon>
        <taxon>Flavobacteriales</taxon>
        <taxon>Phaeocystidibacteraceae</taxon>
        <taxon>Phaeocystidibacter</taxon>
    </lineage>
</organism>
<comment type="caution">
    <text evidence="2">The sequence shown here is derived from an EMBL/GenBank/DDBJ whole genome shotgun (WGS) entry which is preliminary data.</text>
</comment>
<keyword evidence="1" id="KW-0812">Transmembrane</keyword>
<dbReference type="Gene3D" id="1.20.1260.100">
    <property type="entry name" value="TspO/MBR protein"/>
    <property type="match status" value="1"/>
</dbReference>
<feature type="transmembrane region" description="Helical" evidence="1">
    <location>
        <begin position="181"/>
        <end position="199"/>
    </location>
</feature>
<accession>A0A6N6RK06</accession>
<evidence type="ECO:0000256" key="1">
    <source>
        <dbReference type="SAM" id="Phobius"/>
    </source>
</evidence>
<dbReference type="AlphaFoldDB" id="A0A6N6RK06"/>
<dbReference type="Proteomes" id="UP000468650">
    <property type="component" value="Unassembled WGS sequence"/>
</dbReference>
<dbReference type="PANTHER" id="PTHR33802">
    <property type="entry name" value="SI:CH211-161H7.5-RELATED"/>
    <property type="match status" value="1"/>
</dbReference>
<gene>
    <name evidence="2" type="ORF">F8C67_10005</name>
</gene>
<keyword evidence="3" id="KW-1185">Reference proteome</keyword>
<feature type="transmembrane region" description="Helical" evidence="1">
    <location>
        <begin position="206"/>
        <end position="222"/>
    </location>
</feature>
<dbReference type="InterPro" id="IPR038330">
    <property type="entry name" value="TspO/MBR-related_sf"/>
</dbReference>
<evidence type="ECO:0000313" key="2">
    <source>
        <dbReference type="EMBL" id="KAB2808611.1"/>
    </source>
</evidence>
<proteinExistence type="predicted"/>
<feature type="transmembrane region" description="Helical" evidence="1">
    <location>
        <begin position="82"/>
        <end position="102"/>
    </location>
</feature>
<name>A0A6N6RK06_9FLAO</name>
<keyword evidence="1" id="KW-1133">Transmembrane helix</keyword>
<feature type="transmembrane region" description="Helical" evidence="1">
    <location>
        <begin position="148"/>
        <end position="169"/>
    </location>
</feature>
<evidence type="ECO:0000313" key="3">
    <source>
        <dbReference type="Proteomes" id="UP000468650"/>
    </source>
</evidence>